<evidence type="ECO:0000256" key="2">
    <source>
        <dbReference type="ARBA" id="ARBA00022801"/>
    </source>
</evidence>
<reference evidence="5" key="1">
    <citation type="journal article" date="2019" name="Int. J. Syst. Evol. Microbiol.">
        <title>The Global Catalogue of Microorganisms (GCM) 10K type strain sequencing project: providing services to taxonomists for standard genome sequencing and annotation.</title>
        <authorList>
            <consortium name="The Broad Institute Genomics Platform"/>
            <consortium name="The Broad Institute Genome Sequencing Center for Infectious Disease"/>
            <person name="Wu L."/>
            <person name="Ma J."/>
        </authorList>
    </citation>
    <scope>NUCLEOTIDE SEQUENCE [LARGE SCALE GENOMIC DNA]</scope>
    <source>
        <strain evidence="5">JCM 16548</strain>
    </source>
</reference>
<comment type="similarity">
    <text evidence="1">Belongs to the AB hydrolase superfamily. AB hydrolase 2 family.</text>
</comment>
<evidence type="ECO:0000259" key="3">
    <source>
        <dbReference type="Pfam" id="PF02230"/>
    </source>
</evidence>
<name>A0ABP7EHC0_9ACTN</name>
<dbReference type="Pfam" id="PF02230">
    <property type="entry name" value="Abhydrolase_2"/>
    <property type="match status" value="1"/>
</dbReference>
<dbReference type="InterPro" id="IPR029058">
    <property type="entry name" value="AB_hydrolase_fold"/>
</dbReference>
<sequence length="212" mass="22942">MQIDDERVLWSAPPGERAGRPLLVLLHGHGLDESVGFDLRHRLPPDLVLASLRGPLRARGGFGWFALDSTFGFDQIESAVAAVLAWLDRQLGYRSVGVLGFSQGAAIAAQCLRVRPRALAYAVLLSGFLSPLPAPGDQELVRVRPPVFSGRGDRDTLVPALLSDLSDRWLEVHTTVTSRIYAGLGHQVSPEELADVAAFLDRHASVTGRLPV</sequence>
<keyword evidence="2 4" id="KW-0378">Hydrolase</keyword>
<dbReference type="InterPro" id="IPR050565">
    <property type="entry name" value="LYPA1-2/EST-like"/>
</dbReference>
<comment type="caution">
    <text evidence="4">The sequence shown here is derived from an EMBL/GenBank/DDBJ whole genome shotgun (WGS) entry which is preliminary data.</text>
</comment>
<dbReference type="PANTHER" id="PTHR10655">
    <property type="entry name" value="LYSOPHOSPHOLIPASE-RELATED"/>
    <property type="match status" value="1"/>
</dbReference>
<dbReference type="PANTHER" id="PTHR10655:SF17">
    <property type="entry name" value="LYSOPHOSPHOLIPASE-LIKE PROTEIN 1"/>
    <property type="match status" value="1"/>
</dbReference>
<dbReference type="RefSeq" id="WP_344814627.1">
    <property type="nucleotide sequence ID" value="NZ_BAAAYX010000030.1"/>
</dbReference>
<dbReference type="InterPro" id="IPR003140">
    <property type="entry name" value="PLipase/COase/thioEstase"/>
</dbReference>
<dbReference type="GO" id="GO:0016787">
    <property type="term" value="F:hydrolase activity"/>
    <property type="evidence" value="ECO:0007669"/>
    <property type="project" value="UniProtKB-KW"/>
</dbReference>
<dbReference type="SUPFAM" id="SSF53474">
    <property type="entry name" value="alpha/beta-Hydrolases"/>
    <property type="match status" value="1"/>
</dbReference>
<dbReference type="Proteomes" id="UP001500051">
    <property type="component" value="Unassembled WGS sequence"/>
</dbReference>
<feature type="domain" description="Phospholipase/carboxylesterase/thioesterase" evidence="3">
    <location>
        <begin position="81"/>
        <end position="203"/>
    </location>
</feature>
<organism evidence="4 5">
    <name type="scientific">Microlunatus aurantiacus</name>
    <dbReference type="NCBI Taxonomy" id="446786"/>
    <lineage>
        <taxon>Bacteria</taxon>
        <taxon>Bacillati</taxon>
        <taxon>Actinomycetota</taxon>
        <taxon>Actinomycetes</taxon>
        <taxon>Propionibacteriales</taxon>
        <taxon>Propionibacteriaceae</taxon>
        <taxon>Microlunatus</taxon>
    </lineage>
</organism>
<gene>
    <name evidence="4" type="ORF">GCM10022204_44130</name>
</gene>
<evidence type="ECO:0000313" key="5">
    <source>
        <dbReference type="Proteomes" id="UP001500051"/>
    </source>
</evidence>
<accession>A0ABP7EHC0</accession>
<proteinExistence type="inferred from homology"/>
<protein>
    <submittedName>
        <fullName evidence="4">Dienelactone hydrolase family protein</fullName>
    </submittedName>
</protein>
<dbReference type="EMBL" id="BAAAYX010000030">
    <property type="protein sequence ID" value="GAA3719164.1"/>
    <property type="molecule type" value="Genomic_DNA"/>
</dbReference>
<keyword evidence="5" id="KW-1185">Reference proteome</keyword>
<evidence type="ECO:0000313" key="4">
    <source>
        <dbReference type="EMBL" id="GAA3719164.1"/>
    </source>
</evidence>
<evidence type="ECO:0000256" key="1">
    <source>
        <dbReference type="ARBA" id="ARBA00006499"/>
    </source>
</evidence>
<dbReference type="Gene3D" id="3.40.50.1820">
    <property type="entry name" value="alpha/beta hydrolase"/>
    <property type="match status" value="1"/>
</dbReference>